<accession>A0A6I9R6W0</accession>
<proteinExistence type="predicted"/>
<keyword evidence="1" id="KW-1185">Reference proteome</keyword>
<dbReference type="Pfam" id="PF14009">
    <property type="entry name" value="PADRE"/>
    <property type="match status" value="1"/>
</dbReference>
<sequence>MGNFVSCQEADGGGGCGGSGGGGWGKIVLTNGTVHEFDRPISVAELMLEHPRRFVVEMHSLSAGATSVTPLPADHTLDPGNAYLMFPMTRGKLSADETRKILSLARSVLRSQAPPSLAKKLSLVTGICMADVAVKEMKEMAERKDDKLMEREEKVGGIEWSPEVFGPEPEFLSRQFSTKGWKPSLRTIEEKALVRKVSHWLF</sequence>
<dbReference type="KEGG" id="egu:105045054"/>
<gene>
    <name evidence="2" type="primary">LOC105045054</name>
</gene>
<reference evidence="2" key="1">
    <citation type="submission" date="2025-08" db="UniProtKB">
        <authorList>
            <consortium name="RefSeq"/>
        </authorList>
    </citation>
    <scope>IDENTIFICATION</scope>
</reference>
<dbReference type="FunCoup" id="A0A6I9R6W0">
    <property type="interactions" value="2484"/>
</dbReference>
<dbReference type="Proteomes" id="UP000504607">
    <property type="component" value="Chromosome 5"/>
</dbReference>
<organism evidence="1 2">
    <name type="scientific">Elaeis guineensis var. tenera</name>
    <name type="common">Oil palm</name>
    <dbReference type="NCBI Taxonomy" id="51953"/>
    <lineage>
        <taxon>Eukaryota</taxon>
        <taxon>Viridiplantae</taxon>
        <taxon>Streptophyta</taxon>
        <taxon>Embryophyta</taxon>
        <taxon>Tracheophyta</taxon>
        <taxon>Spermatophyta</taxon>
        <taxon>Magnoliopsida</taxon>
        <taxon>Liliopsida</taxon>
        <taxon>Arecaceae</taxon>
        <taxon>Arecoideae</taxon>
        <taxon>Cocoseae</taxon>
        <taxon>Elaeidinae</taxon>
        <taxon>Elaeis</taxon>
    </lineage>
</organism>
<evidence type="ECO:0000313" key="2">
    <source>
        <dbReference type="RefSeq" id="XP_010921515.1"/>
    </source>
</evidence>
<dbReference type="InterPro" id="IPR025322">
    <property type="entry name" value="PADRE_dom"/>
</dbReference>
<dbReference type="AlphaFoldDB" id="A0A6I9R6W0"/>
<name>A0A6I9R6W0_ELAGV</name>
<evidence type="ECO:0000313" key="1">
    <source>
        <dbReference type="Proteomes" id="UP000504607"/>
    </source>
</evidence>
<dbReference type="GeneID" id="105045054"/>
<dbReference type="InParanoid" id="A0A6I9R6W0"/>
<dbReference type="OrthoDB" id="1921976at2759"/>
<protein>
    <submittedName>
        <fullName evidence="2">Uncharacterized protein LOC105045054</fullName>
    </submittedName>
</protein>
<dbReference type="PANTHER" id="PTHR33052">
    <property type="entry name" value="DUF4228 DOMAIN PROTEIN-RELATED"/>
    <property type="match status" value="1"/>
</dbReference>
<dbReference type="RefSeq" id="XP_010921515.1">
    <property type="nucleotide sequence ID" value="XM_010923213.3"/>
</dbReference>